<organism evidence="1 2">
    <name type="scientific">Roseobacter denitrificans (strain ATCC 33942 / OCh 114)</name>
    <name type="common">Erythrobacter sp. (strain OCh 114)</name>
    <name type="synonym">Roseobacter denitrificans</name>
    <dbReference type="NCBI Taxonomy" id="375451"/>
    <lineage>
        <taxon>Bacteria</taxon>
        <taxon>Pseudomonadati</taxon>
        <taxon>Pseudomonadota</taxon>
        <taxon>Alphaproteobacteria</taxon>
        <taxon>Rhodobacterales</taxon>
        <taxon>Roseobacteraceae</taxon>
        <taxon>Roseobacter</taxon>
    </lineage>
</organism>
<accession>Q160U1</accession>
<keyword evidence="2" id="KW-1185">Reference proteome</keyword>
<dbReference type="AlphaFoldDB" id="Q160U1"/>
<dbReference type="HOGENOM" id="CLU_064491_0_0_5"/>
<protein>
    <submittedName>
        <fullName evidence="1">Uncharacterized protein</fullName>
    </submittedName>
</protein>
<dbReference type="eggNOG" id="ENOG5032VMT">
    <property type="taxonomic scope" value="Bacteria"/>
</dbReference>
<dbReference type="KEGG" id="rde:RD1_4058"/>
<gene>
    <name evidence="1" type="ordered locus">RD1_4058</name>
</gene>
<sequence>MNIGFLYMDLRILSSLEARMPWTLANRAMKRAGLDGSQGWDGARAKYSSTDHPEAETFLIGLLRQHALCGEKMTKFYAVGDAVKAELLEAINGLSPADHAFAERYPLVMSEAELTEQTSEPVLVSVERTDDGVGAVFAQTIKLTSREQIPIGEVFNDPDTVRERYDEVIGLKFEAVQMFNIIWVPHHDGLVEVRTDFPRGMRQELAHEIQSQFKAIANSLVEGSPLEQPIDLFPLISSIYETVGEGTVVELSFKTSTASIKNEKMRRTRLCLRDELYHKGGKDALGTRIEPFKVSIRWEFQHEGQAYQPELTLAGTSRGQQTAGGPEKGQLVSGAVIKNCIGMVDYEHVKAKMVAHMPSDEGEAAS</sequence>
<proteinExistence type="predicted"/>
<name>Q160U1_ROSDO</name>
<dbReference type="Proteomes" id="UP000007029">
    <property type="component" value="Chromosome"/>
</dbReference>
<reference evidence="1 2" key="1">
    <citation type="journal article" date="2007" name="J. Bacteriol.">
        <title>The complete genome sequence of Roseobacter denitrificans reveals a mixotrophic rather than photosynthetic metabolism.</title>
        <authorList>
            <person name="Swingley W.D."/>
            <person name="Sadekar S."/>
            <person name="Mastrian S.D."/>
            <person name="Matthies H.J."/>
            <person name="Hao J."/>
            <person name="Ramos H."/>
            <person name="Acharya C.R."/>
            <person name="Conrad A.L."/>
            <person name="Taylor H.L."/>
            <person name="Dejesa L.C."/>
            <person name="Shah M.K."/>
            <person name="O'huallachain M.E."/>
            <person name="Lince M.T."/>
            <person name="Blankenship R.E."/>
            <person name="Beatty J.T."/>
            <person name="Touchman J.W."/>
        </authorList>
    </citation>
    <scope>NUCLEOTIDE SEQUENCE [LARGE SCALE GENOMIC DNA]</scope>
    <source>
        <strain evidence="2">ATCC 33942 / OCh 114</strain>
    </source>
</reference>
<evidence type="ECO:0000313" key="2">
    <source>
        <dbReference type="Proteomes" id="UP000007029"/>
    </source>
</evidence>
<evidence type="ECO:0000313" key="1">
    <source>
        <dbReference type="EMBL" id="ABG33502.1"/>
    </source>
</evidence>
<dbReference type="EMBL" id="CP000362">
    <property type="protein sequence ID" value="ABG33502.1"/>
    <property type="molecule type" value="Genomic_DNA"/>
</dbReference>